<accession>A0A3D2LPA0</accession>
<sequence>MVSEFAVQAILKKCVNKIINIETIDCYIAAYTFLNIYIIAAASINRYFLLVFSKRLNIRSMIG</sequence>
<protein>
    <submittedName>
        <fullName evidence="1">Uncharacterized protein</fullName>
    </submittedName>
</protein>
<evidence type="ECO:0000313" key="1">
    <source>
        <dbReference type="EMBL" id="RGX12360.1"/>
    </source>
</evidence>
<dbReference type="AlphaFoldDB" id="A0A3D2LPA0"/>
<reference evidence="1 2" key="1">
    <citation type="submission" date="2018-08" db="EMBL/GenBank/DDBJ databases">
        <title>A genome reference for cultivated species of the human gut microbiota.</title>
        <authorList>
            <person name="Zou Y."/>
            <person name="Xue W."/>
            <person name="Luo G."/>
        </authorList>
    </citation>
    <scope>NUCLEOTIDE SEQUENCE [LARGE SCALE GENOMIC DNA]</scope>
    <source>
        <strain evidence="1 2">AF04-46</strain>
    </source>
</reference>
<dbReference type="EMBL" id="QSBI01000003">
    <property type="protein sequence ID" value="RGX12360.1"/>
    <property type="molecule type" value="Genomic_DNA"/>
</dbReference>
<name>A0A3D2LPA0_BACOV</name>
<gene>
    <name evidence="1" type="ORF">DWV35_03345</name>
</gene>
<proteinExistence type="predicted"/>
<dbReference type="Proteomes" id="UP000286031">
    <property type="component" value="Unassembled WGS sequence"/>
</dbReference>
<comment type="caution">
    <text evidence="1">The sequence shown here is derived from an EMBL/GenBank/DDBJ whole genome shotgun (WGS) entry which is preliminary data.</text>
</comment>
<evidence type="ECO:0000313" key="2">
    <source>
        <dbReference type="Proteomes" id="UP000286031"/>
    </source>
</evidence>
<organism evidence="1 2">
    <name type="scientific">Bacteroides ovatus</name>
    <dbReference type="NCBI Taxonomy" id="28116"/>
    <lineage>
        <taxon>Bacteria</taxon>
        <taxon>Pseudomonadati</taxon>
        <taxon>Bacteroidota</taxon>
        <taxon>Bacteroidia</taxon>
        <taxon>Bacteroidales</taxon>
        <taxon>Bacteroidaceae</taxon>
        <taxon>Bacteroides</taxon>
    </lineage>
</organism>